<dbReference type="STRING" id="357278.IV61_GL001587"/>
<reference evidence="2 3" key="1">
    <citation type="journal article" date="2015" name="Genome Announc.">
        <title>Expanding the biotechnology potential of lactobacilli through comparative genomics of 213 strains and associated genera.</title>
        <authorList>
            <person name="Sun Z."/>
            <person name="Harris H.M."/>
            <person name="McCann A."/>
            <person name="Guo C."/>
            <person name="Argimon S."/>
            <person name="Zhang W."/>
            <person name="Yang X."/>
            <person name="Jeffery I.B."/>
            <person name="Cooney J.C."/>
            <person name="Kagawa T.F."/>
            <person name="Liu W."/>
            <person name="Song Y."/>
            <person name="Salvetti E."/>
            <person name="Wrobel A."/>
            <person name="Rasinkangas P."/>
            <person name="Parkhill J."/>
            <person name="Rea M.C."/>
            <person name="O'Sullivan O."/>
            <person name="Ritari J."/>
            <person name="Douillard F.P."/>
            <person name="Paul Ross R."/>
            <person name="Yang R."/>
            <person name="Briner A.E."/>
            <person name="Felis G.E."/>
            <person name="de Vos W.M."/>
            <person name="Barrangou R."/>
            <person name="Klaenhammer T.R."/>
            <person name="Caufield P.W."/>
            <person name="Cui Y."/>
            <person name="Zhang H."/>
            <person name="O'Toole P.W."/>
        </authorList>
    </citation>
    <scope>NUCLEOTIDE SEQUENCE [LARGE SCALE GENOMIC DNA]</scope>
    <source>
        <strain evidence="2 3">ATCC 53295</strain>
    </source>
</reference>
<feature type="domain" description="N-acetyltransferase" evidence="1">
    <location>
        <begin position="2"/>
        <end position="149"/>
    </location>
</feature>
<dbReference type="eggNOG" id="COG1247">
    <property type="taxonomic scope" value="Bacteria"/>
</dbReference>
<dbReference type="CDD" id="cd04301">
    <property type="entry name" value="NAT_SF"/>
    <property type="match status" value="1"/>
</dbReference>
<dbReference type="PATRIC" id="fig|1267003.4.peg.1604"/>
<protein>
    <recommendedName>
        <fullName evidence="1">N-acetyltransferase domain-containing protein</fullName>
    </recommendedName>
</protein>
<dbReference type="Gene3D" id="3.40.630.30">
    <property type="match status" value="1"/>
</dbReference>
<proteinExistence type="predicted"/>
<dbReference type="InterPro" id="IPR000182">
    <property type="entry name" value="GNAT_dom"/>
</dbReference>
<keyword evidence="3" id="KW-1185">Reference proteome</keyword>
<sequence length="149" mass="16952">MITYHTLTPNSPLWSQATTQIGDIDWPAGPHLAKRMQTPAVWQPFERVIYATTGEQLAGFCALLAEDIVPDTPYSPFVSSVYVAPDYRHQGISLRLVQQAERAAQVTDITGLYIVTRHVGLYEHLNYALVDRREDQFGRLNRVLYKDFT</sequence>
<dbReference type="Pfam" id="PF13508">
    <property type="entry name" value="Acetyltransf_7"/>
    <property type="match status" value="1"/>
</dbReference>
<name>A0A0R1GMV0_9LACO</name>
<evidence type="ECO:0000259" key="1">
    <source>
        <dbReference type="PROSITE" id="PS51186"/>
    </source>
</evidence>
<dbReference type="PROSITE" id="PS51186">
    <property type="entry name" value="GNAT"/>
    <property type="match status" value="1"/>
</dbReference>
<dbReference type="RefSeq" id="WP_020090166.1">
    <property type="nucleotide sequence ID" value="NZ_AZCZ01000039.1"/>
</dbReference>
<dbReference type="SUPFAM" id="SSF55729">
    <property type="entry name" value="Acyl-CoA N-acyltransferases (Nat)"/>
    <property type="match status" value="1"/>
</dbReference>
<dbReference type="InterPro" id="IPR016181">
    <property type="entry name" value="Acyl_CoA_acyltransferase"/>
</dbReference>
<evidence type="ECO:0000313" key="2">
    <source>
        <dbReference type="EMBL" id="KRK35081.1"/>
    </source>
</evidence>
<accession>A0A0R1GMV0</accession>
<gene>
    <name evidence="2" type="ORF">FD07_GL001519</name>
</gene>
<comment type="caution">
    <text evidence="2">The sequence shown here is derived from an EMBL/GenBank/DDBJ whole genome shotgun (WGS) entry which is preliminary data.</text>
</comment>
<dbReference type="GO" id="GO:0016747">
    <property type="term" value="F:acyltransferase activity, transferring groups other than amino-acyl groups"/>
    <property type="evidence" value="ECO:0007669"/>
    <property type="project" value="InterPro"/>
</dbReference>
<dbReference type="AlphaFoldDB" id="A0A0R1GMV0"/>
<dbReference type="OrthoDB" id="9789053at2"/>
<evidence type="ECO:0000313" key="3">
    <source>
        <dbReference type="Proteomes" id="UP000051176"/>
    </source>
</evidence>
<dbReference type="EMBL" id="AZCZ01000039">
    <property type="protein sequence ID" value="KRK35081.1"/>
    <property type="molecule type" value="Genomic_DNA"/>
</dbReference>
<dbReference type="Proteomes" id="UP000051176">
    <property type="component" value="Unassembled WGS sequence"/>
</dbReference>
<organism evidence="2 3">
    <name type="scientific">Levilactobacillus parabrevis ATCC 53295</name>
    <dbReference type="NCBI Taxonomy" id="1267003"/>
    <lineage>
        <taxon>Bacteria</taxon>
        <taxon>Bacillati</taxon>
        <taxon>Bacillota</taxon>
        <taxon>Bacilli</taxon>
        <taxon>Lactobacillales</taxon>
        <taxon>Lactobacillaceae</taxon>
        <taxon>Levilactobacillus</taxon>
    </lineage>
</organism>